<evidence type="ECO:0000256" key="2">
    <source>
        <dbReference type="ARBA" id="ARBA00023015"/>
    </source>
</evidence>
<dbReference type="InterPro" id="IPR050109">
    <property type="entry name" value="HTH-type_TetR-like_transc_reg"/>
</dbReference>
<feature type="compositionally biased region" description="Gly residues" evidence="6">
    <location>
        <begin position="226"/>
        <end position="237"/>
    </location>
</feature>
<reference evidence="8 9" key="1">
    <citation type="submission" date="2020-08" db="EMBL/GenBank/DDBJ databases">
        <title>A novel species.</title>
        <authorList>
            <person name="Gao J."/>
        </authorList>
    </citation>
    <scope>NUCLEOTIDE SEQUENCE [LARGE SCALE GENOMIC DNA]</scope>
    <source>
        <strain evidence="8 9">CRXT-G-22</strain>
    </source>
</reference>
<dbReference type="Pfam" id="PF00440">
    <property type="entry name" value="TetR_N"/>
    <property type="match status" value="1"/>
</dbReference>
<dbReference type="GO" id="GO:0000976">
    <property type="term" value="F:transcription cis-regulatory region binding"/>
    <property type="evidence" value="ECO:0007669"/>
    <property type="project" value="TreeGrafter"/>
</dbReference>
<feature type="compositionally biased region" description="Basic and acidic residues" evidence="6">
    <location>
        <begin position="207"/>
        <end position="225"/>
    </location>
</feature>
<keyword evidence="1" id="KW-0678">Repressor</keyword>
<name>A0A7H0IH45_9ACTN</name>
<dbReference type="Proteomes" id="UP000516052">
    <property type="component" value="Chromosome"/>
</dbReference>
<dbReference type="SUPFAM" id="SSF46689">
    <property type="entry name" value="Homeodomain-like"/>
    <property type="match status" value="1"/>
</dbReference>
<gene>
    <name evidence="8" type="ORF">IAG44_23645</name>
</gene>
<dbReference type="AlphaFoldDB" id="A0A7H0IH45"/>
<feature type="DNA-binding region" description="H-T-H motif" evidence="5">
    <location>
        <begin position="31"/>
        <end position="50"/>
    </location>
</feature>
<evidence type="ECO:0000256" key="1">
    <source>
        <dbReference type="ARBA" id="ARBA00022491"/>
    </source>
</evidence>
<feature type="domain" description="HTH tetR-type" evidence="7">
    <location>
        <begin position="8"/>
        <end position="68"/>
    </location>
</feature>
<proteinExistence type="predicted"/>
<evidence type="ECO:0000259" key="7">
    <source>
        <dbReference type="PROSITE" id="PS50977"/>
    </source>
</evidence>
<evidence type="ECO:0000256" key="4">
    <source>
        <dbReference type="ARBA" id="ARBA00023163"/>
    </source>
</evidence>
<dbReference type="InterPro" id="IPR039538">
    <property type="entry name" value="BetI_C"/>
</dbReference>
<keyword evidence="3 5" id="KW-0238">DNA-binding</keyword>
<accession>A0A7H0IH45</accession>
<keyword evidence="2" id="KW-0805">Transcription regulation</keyword>
<dbReference type="PANTHER" id="PTHR30055">
    <property type="entry name" value="HTH-TYPE TRANSCRIPTIONAL REGULATOR RUTR"/>
    <property type="match status" value="1"/>
</dbReference>
<evidence type="ECO:0000256" key="6">
    <source>
        <dbReference type="SAM" id="MobiDB-lite"/>
    </source>
</evidence>
<dbReference type="InterPro" id="IPR009057">
    <property type="entry name" value="Homeodomain-like_sf"/>
</dbReference>
<dbReference type="InterPro" id="IPR036271">
    <property type="entry name" value="Tet_transcr_reg_TetR-rel_C_sf"/>
</dbReference>
<dbReference type="KEGG" id="sroi:IAG44_23645"/>
<protein>
    <submittedName>
        <fullName evidence="8">TetR/AcrR family transcriptional regulator</fullName>
    </submittedName>
</protein>
<dbReference type="SUPFAM" id="SSF48498">
    <property type="entry name" value="Tetracyclin repressor-like, C-terminal domain"/>
    <property type="match status" value="1"/>
</dbReference>
<feature type="region of interest" description="Disordered" evidence="6">
    <location>
        <begin position="196"/>
        <end position="237"/>
    </location>
</feature>
<evidence type="ECO:0000256" key="3">
    <source>
        <dbReference type="ARBA" id="ARBA00023125"/>
    </source>
</evidence>
<organism evidence="8 9">
    <name type="scientific">Streptomyces roseirectus</name>
    <dbReference type="NCBI Taxonomy" id="2768066"/>
    <lineage>
        <taxon>Bacteria</taxon>
        <taxon>Bacillati</taxon>
        <taxon>Actinomycetota</taxon>
        <taxon>Actinomycetes</taxon>
        <taxon>Kitasatosporales</taxon>
        <taxon>Streptomycetaceae</taxon>
        <taxon>Streptomyces</taxon>
    </lineage>
</organism>
<dbReference type="GO" id="GO:0003700">
    <property type="term" value="F:DNA-binding transcription factor activity"/>
    <property type="evidence" value="ECO:0007669"/>
    <property type="project" value="TreeGrafter"/>
</dbReference>
<dbReference type="PROSITE" id="PS50977">
    <property type="entry name" value="HTH_TETR_2"/>
    <property type="match status" value="1"/>
</dbReference>
<dbReference type="RefSeq" id="WP_187749068.1">
    <property type="nucleotide sequence ID" value="NZ_CP060828.1"/>
</dbReference>
<evidence type="ECO:0000313" key="9">
    <source>
        <dbReference type="Proteomes" id="UP000516052"/>
    </source>
</evidence>
<dbReference type="PANTHER" id="PTHR30055:SF228">
    <property type="entry name" value="TRANSCRIPTIONAL REGULATOR-RELATED"/>
    <property type="match status" value="1"/>
</dbReference>
<dbReference type="EMBL" id="CP060828">
    <property type="protein sequence ID" value="QNP72111.1"/>
    <property type="molecule type" value="Genomic_DNA"/>
</dbReference>
<keyword evidence="4" id="KW-0804">Transcription</keyword>
<dbReference type="Gene3D" id="1.10.357.10">
    <property type="entry name" value="Tetracycline Repressor, domain 2"/>
    <property type="match status" value="1"/>
</dbReference>
<keyword evidence="9" id="KW-1185">Reference proteome</keyword>
<dbReference type="Pfam" id="PF13977">
    <property type="entry name" value="TetR_C_6"/>
    <property type="match status" value="1"/>
</dbReference>
<dbReference type="InterPro" id="IPR001647">
    <property type="entry name" value="HTH_TetR"/>
</dbReference>
<evidence type="ECO:0000256" key="5">
    <source>
        <dbReference type="PROSITE-ProRule" id="PRU00335"/>
    </source>
</evidence>
<sequence length="237" mass="25095">MPKRVDHAQRRTEIAEALVRVAGRRGLHAVGMRDVAAEAGVSLRLVQYYFETKEKLLLFGLDHLTRSYAARVAAHLRAAPAPTPRTRIEALLLTALPTDDAGRTFHHLYTSYAILSVTDEALAAQPFITSPDAAEATVTDLLREAQHLAHLPADLNPHLEAVTLLAMSAGLGTSVLVGQRTPESAKAALEHHLNRLFGGGGEGEVEGGSREEGGSRGGSESEGKGEGGSLGGSGREE</sequence>
<evidence type="ECO:0000313" key="8">
    <source>
        <dbReference type="EMBL" id="QNP72111.1"/>
    </source>
</evidence>